<sequence>MPGRRIVFYMASPQEVSSSEDSETSDEEEEADEMDEDDGSVAEEGNGMDVDVTTQPAQYIQLITCYSVFSSIRA</sequence>
<comment type="caution">
    <text evidence="2">The sequence shown here is derived from an EMBL/GenBank/DDBJ whole genome shotgun (WGS) entry which is preliminary data.</text>
</comment>
<keyword evidence="3" id="KW-1185">Reference proteome</keyword>
<gene>
    <name evidence="2" type="ORF">PsYK624_097520</name>
</gene>
<dbReference type="EMBL" id="BPQB01000033">
    <property type="protein sequence ID" value="GJE93592.1"/>
    <property type="molecule type" value="Genomic_DNA"/>
</dbReference>
<feature type="region of interest" description="Disordered" evidence="1">
    <location>
        <begin position="9"/>
        <end position="53"/>
    </location>
</feature>
<evidence type="ECO:0000256" key="1">
    <source>
        <dbReference type="SAM" id="MobiDB-lite"/>
    </source>
</evidence>
<accession>A0A9P3GDB2</accession>
<reference evidence="2 3" key="1">
    <citation type="submission" date="2021-08" db="EMBL/GenBank/DDBJ databases">
        <title>Draft Genome Sequence of Phanerochaete sordida strain YK-624.</title>
        <authorList>
            <person name="Mori T."/>
            <person name="Dohra H."/>
            <person name="Suzuki T."/>
            <person name="Kawagishi H."/>
            <person name="Hirai H."/>
        </authorList>
    </citation>
    <scope>NUCLEOTIDE SEQUENCE [LARGE SCALE GENOMIC DNA]</scope>
    <source>
        <strain evidence="2 3">YK-624</strain>
    </source>
</reference>
<organism evidence="2 3">
    <name type="scientific">Phanerochaete sordida</name>
    <dbReference type="NCBI Taxonomy" id="48140"/>
    <lineage>
        <taxon>Eukaryota</taxon>
        <taxon>Fungi</taxon>
        <taxon>Dikarya</taxon>
        <taxon>Basidiomycota</taxon>
        <taxon>Agaricomycotina</taxon>
        <taxon>Agaricomycetes</taxon>
        <taxon>Polyporales</taxon>
        <taxon>Phanerochaetaceae</taxon>
        <taxon>Phanerochaete</taxon>
    </lineage>
</organism>
<dbReference type="Proteomes" id="UP000703269">
    <property type="component" value="Unassembled WGS sequence"/>
</dbReference>
<feature type="compositionally biased region" description="Acidic residues" evidence="1">
    <location>
        <begin position="18"/>
        <end position="41"/>
    </location>
</feature>
<dbReference type="AlphaFoldDB" id="A0A9P3GDB2"/>
<name>A0A9P3GDB2_9APHY</name>
<protein>
    <submittedName>
        <fullName evidence="2">Uncharacterized protein</fullName>
    </submittedName>
</protein>
<evidence type="ECO:0000313" key="3">
    <source>
        <dbReference type="Proteomes" id="UP000703269"/>
    </source>
</evidence>
<proteinExistence type="predicted"/>
<evidence type="ECO:0000313" key="2">
    <source>
        <dbReference type="EMBL" id="GJE93592.1"/>
    </source>
</evidence>